<dbReference type="AlphaFoldDB" id="A0A4D7JNY8"/>
<dbReference type="InterPro" id="IPR036942">
    <property type="entry name" value="Beta-barrel_TonB_sf"/>
</dbReference>
<organism evidence="10 11">
    <name type="scientific">Mangrovivirga cuniculi</name>
    <dbReference type="NCBI Taxonomy" id="2715131"/>
    <lineage>
        <taxon>Bacteria</taxon>
        <taxon>Pseudomonadati</taxon>
        <taxon>Bacteroidota</taxon>
        <taxon>Cytophagia</taxon>
        <taxon>Cytophagales</taxon>
        <taxon>Mangrovivirgaceae</taxon>
        <taxon>Mangrovivirga</taxon>
    </lineage>
</organism>
<dbReference type="PROSITE" id="PS52016">
    <property type="entry name" value="TONB_DEPENDENT_REC_3"/>
    <property type="match status" value="1"/>
</dbReference>
<dbReference type="Gene3D" id="2.40.170.20">
    <property type="entry name" value="TonB-dependent receptor, beta-barrel domain"/>
    <property type="match status" value="1"/>
</dbReference>
<dbReference type="EMBL" id="CP028923">
    <property type="protein sequence ID" value="QCK14512.1"/>
    <property type="molecule type" value="Genomic_DNA"/>
</dbReference>
<dbReference type="Proteomes" id="UP000298616">
    <property type="component" value="Chromosome"/>
</dbReference>
<keyword evidence="11" id="KW-1185">Reference proteome</keyword>
<dbReference type="SUPFAM" id="SSF49464">
    <property type="entry name" value="Carboxypeptidase regulatory domain-like"/>
    <property type="match status" value="1"/>
</dbReference>
<feature type="chain" id="PRO_5020945963" evidence="8">
    <location>
        <begin position="26"/>
        <end position="1029"/>
    </location>
</feature>
<feature type="signal peptide" evidence="8">
    <location>
        <begin position="1"/>
        <end position="25"/>
    </location>
</feature>
<evidence type="ECO:0000256" key="6">
    <source>
        <dbReference type="ARBA" id="ARBA00023237"/>
    </source>
</evidence>
<dbReference type="InterPro" id="IPR008969">
    <property type="entry name" value="CarboxyPept-like_regulatory"/>
</dbReference>
<gene>
    <name evidence="10" type="ORF">DCC35_07035</name>
</gene>
<reference evidence="10 11" key="1">
    <citation type="submission" date="2018-04" db="EMBL/GenBank/DDBJ databases">
        <title>Complete genome uncultured novel isolate.</title>
        <authorList>
            <person name="Merlino G."/>
        </authorList>
    </citation>
    <scope>NUCLEOTIDE SEQUENCE [LARGE SCALE GENOMIC DNA]</scope>
    <source>
        <strain evidence="11">R1DC9</strain>
    </source>
</reference>
<keyword evidence="10" id="KW-0675">Receptor</keyword>
<dbReference type="OrthoDB" id="9768177at2"/>
<dbReference type="NCBIfam" id="TIGR04056">
    <property type="entry name" value="OMP_RagA_SusC"/>
    <property type="match status" value="1"/>
</dbReference>
<dbReference type="KEGG" id="fpf:DCC35_07035"/>
<accession>A0A4D7JNY8</accession>
<keyword evidence="8" id="KW-0732">Signal</keyword>
<dbReference type="Pfam" id="PF07715">
    <property type="entry name" value="Plug"/>
    <property type="match status" value="1"/>
</dbReference>
<proteinExistence type="inferred from homology"/>
<dbReference type="Pfam" id="PF13715">
    <property type="entry name" value="CarbopepD_reg_2"/>
    <property type="match status" value="1"/>
</dbReference>
<evidence type="ECO:0000313" key="11">
    <source>
        <dbReference type="Proteomes" id="UP000298616"/>
    </source>
</evidence>
<keyword evidence="2 7" id="KW-0813">Transport</keyword>
<evidence type="ECO:0000256" key="7">
    <source>
        <dbReference type="PROSITE-ProRule" id="PRU01360"/>
    </source>
</evidence>
<keyword evidence="4 7" id="KW-0812">Transmembrane</keyword>
<dbReference type="NCBIfam" id="TIGR04057">
    <property type="entry name" value="SusC_RagA_signa"/>
    <property type="match status" value="1"/>
</dbReference>
<comment type="subcellular location">
    <subcellularLocation>
        <location evidence="1 7">Cell outer membrane</location>
        <topology evidence="1 7">Multi-pass membrane protein</topology>
    </subcellularLocation>
</comment>
<sequence>MKNINKPKNLILYLALMLCQVAIIAQDRVISGKVTDSMNDSGIPGANILIKGTGNGTVTDVNGNYSLTVPESAEILVFSFVGYESMEVEINGRSTISVALMPDITSLEEIVVIGYGEQKKSLLTGAISSVDADEIQSVSNTRIDQTLQGRVAGVNVLPNSGSPGSGININIRGTGSNGNSQPLYVVDGVITGGIEYLDPNEVESIEVLKDAASAAIYGAQGGNGVVYITTKKGKAGAAQINYGFQYGIQSANPNLDLMNSQQYATYLDEAGVANGPDPSNVGNVNTNWLDEVFESAPMMRHSLNISGGTEKSKYLIGGSFFDQDGIVGGEKSNFERYTFRLNTDHEVKDWLTVGNNMSFSHFERSTIAEDSEFGGIMNNALLLDPLTPTVYTGTLPDYAQQVLDNGNTLVTNDAGQYYGISQYVFGEIFNPLAGIQTARGGTVQDKIVGNIYANIQPVEWLKFTTRFGIDAAFQRFSTWTPSYYYSSERLNNTATVNDSDDKWFNWQWDNFVNIDKSFDNHNFNVTLGTTAQKMEHNYLFMSGGPMFKEADKYAYYDFLPDDNDRVGGRRNVQTIMSYYFRVLYDYQGKYLLNITGRYDGSSKLHPDNRWDFFPSFSAGWVISEEGFYSRTSPMNFLKLRASWGENGSVRSLNIGQYAALITTEGIRYPNSQSNYLIGAEPDFQSNPDLRWETSRQVDIGLEAGFFEDKLTLEFDYYRKETVDLITLGTPPLFSGNDPSFINGGTIQNQGIELALNWRDQVGDFNYSIGANFTTLDNEVTALNENVDQIGGVGVGTGWTATFFEQGYPIWYFSGYKTNGIFQNQAEIDAYVSEGGLTGYNPVPGDPIVVDVNEDGSISPDDQTYIGDPFPDFIYAVRATASYKGFDFLLFLQGKQGNDILMGFNRTDRPTANKPAFYYEDRWTGEGSTNSWFRANTDNPFIYNSDLMVFDGSYMRIRQLQVGYTLPEDIFSNAGISKLRFYVSLDNFFTFTDYPGLDPEAGSANSTSLGIDRGVYPIPRVFLTGLNVTF</sequence>
<evidence type="ECO:0000256" key="8">
    <source>
        <dbReference type="SAM" id="SignalP"/>
    </source>
</evidence>
<evidence type="ECO:0000259" key="9">
    <source>
        <dbReference type="Pfam" id="PF07715"/>
    </source>
</evidence>
<keyword evidence="3 7" id="KW-1134">Transmembrane beta strand</keyword>
<keyword evidence="6 7" id="KW-0998">Cell outer membrane</keyword>
<evidence type="ECO:0000256" key="5">
    <source>
        <dbReference type="ARBA" id="ARBA00023136"/>
    </source>
</evidence>
<evidence type="ECO:0000256" key="1">
    <source>
        <dbReference type="ARBA" id="ARBA00004571"/>
    </source>
</evidence>
<dbReference type="Gene3D" id="2.170.130.10">
    <property type="entry name" value="TonB-dependent receptor, plug domain"/>
    <property type="match status" value="1"/>
</dbReference>
<keyword evidence="5 7" id="KW-0472">Membrane</keyword>
<dbReference type="InterPro" id="IPR023997">
    <property type="entry name" value="TonB-dep_OMP_SusC/RagA_CS"/>
</dbReference>
<dbReference type="InterPro" id="IPR023996">
    <property type="entry name" value="TonB-dep_OMP_SusC/RagA"/>
</dbReference>
<dbReference type="SUPFAM" id="SSF56935">
    <property type="entry name" value="Porins"/>
    <property type="match status" value="1"/>
</dbReference>
<comment type="similarity">
    <text evidence="7">Belongs to the TonB-dependent receptor family.</text>
</comment>
<dbReference type="InterPro" id="IPR039426">
    <property type="entry name" value="TonB-dep_rcpt-like"/>
</dbReference>
<dbReference type="Gene3D" id="2.60.40.1120">
    <property type="entry name" value="Carboxypeptidase-like, regulatory domain"/>
    <property type="match status" value="1"/>
</dbReference>
<evidence type="ECO:0000313" key="10">
    <source>
        <dbReference type="EMBL" id="QCK14512.1"/>
    </source>
</evidence>
<name>A0A4D7JNY8_9BACT</name>
<feature type="domain" description="TonB-dependent receptor plug" evidence="9">
    <location>
        <begin position="123"/>
        <end position="225"/>
    </location>
</feature>
<evidence type="ECO:0000256" key="3">
    <source>
        <dbReference type="ARBA" id="ARBA00022452"/>
    </source>
</evidence>
<dbReference type="GO" id="GO:0009279">
    <property type="term" value="C:cell outer membrane"/>
    <property type="evidence" value="ECO:0007669"/>
    <property type="project" value="UniProtKB-SubCell"/>
</dbReference>
<dbReference type="InterPro" id="IPR012910">
    <property type="entry name" value="Plug_dom"/>
</dbReference>
<evidence type="ECO:0000256" key="2">
    <source>
        <dbReference type="ARBA" id="ARBA00022448"/>
    </source>
</evidence>
<dbReference type="InterPro" id="IPR037066">
    <property type="entry name" value="Plug_dom_sf"/>
</dbReference>
<protein>
    <submittedName>
        <fullName evidence="10">TonB-dependent receptor</fullName>
    </submittedName>
</protein>
<evidence type="ECO:0000256" key="4">
    <source>
        <dbReference type="ARBA" id="ARBA00022692"/>
    </source>
</evidence>
<dbReference type="RefSeq" id="WP_137090099.1">
    <property type="nucleotide sequence ID" value="NZ_CP028923.1"/>
</dbReference>